<feature type="domain" description="Amidohydrolase-related" evidence="2">
    <location>
        <begin position="4"/>
        <end position="278"/>
    </location>
</feature>
<dbReference type="Proteomes" id="UP000292686">
    <property type="component" value="Unassembled WGS sequence"/>
</dbReference>
<protein>
    <submittedName>
        <fullName evidence="4">Amidohydrolase</fullName>
    </submittedName>
    <submittedName>
        <fullName evidence="3">L-fuconolactonase</fullName>
        <ecNumber evidence="3">3.1.1.-</ecNumber>
    </submittedName>
</protein>
<dbReference type="EC" id="3.1.1.-" evidence="3"/>
<name>A0A4Q2MCS3_9MICO</name>
<dbReference type="SUPFAM" id="SSF51556">
    <property type="entry name" value="Metallo-dependent hydrolases"/>
    <property type="match status" value="1"/>
</dbReference>
<dbReference type="OrthoDB" id="5450317at2"/>
<reference evidence="4 5" key="1">
    <citation type="submission" date="2019-01" db="EMBL/GenBank/DDBJ databases">
        <title>Agromyces.</title>
        <authorList>
            <person name="Li J."/>
        </authorList>
    </citation>
    <scope>NUCLEOTIDE SEQUENCE [LARGE SCALE GENOMIC DNA]</scope>
    <source>
        <strain evidence="4 5">DSM 23870</strain>
    </source>
</reference>
<evidence type="ECO:0000259" key="2">
    <source>
        <dbReference type="Pfam" id="PF04909"/>
    </source>
</evidence>
<gene>
    <name evidence="3" type="ORF">BJ972_001992</name>
    <name evidence="4" type="ORF">ESP50_03770</name>
</gene>
<dbReference type="InterPro" id="IPR032466">
    <property type="entry name" value="Metal_Hydrolase"/>
</dbReference>
<dbReference type="EMBL" id="JACCBI010000001">
    <property type="protein sequence ID" value="NYD67473.1"/>
    <property type="molecule type" value="Genomic_DNA"/>
</dbReference>
<comment type="similarity">
    <text evidence="1">Belongs to the metallo-dependent hydrolases superfamily.</text>
</comment>
<dbReference type="Pfam" id="PF04909">
    <property type="entry name" value="Amidohydro_2"/>
    <property type="match status" value="1"/>
</dbReference>
<keyword evidence="4" id="KW-0378">Hydrolase</keyword>
<evidence type="ECO:0000256" key="1">
    <source>
        <dbReference type="ARBA" id="ARBA00038310"/>
    </source>
</evidence>
<dbReference type="PANTHER" id="PTHR43569">
    <property type="entry name" value="AMIDOHYDROLASE"/>
    <property type="match status" value="1"/>
</dbReference>
<evidence type="ECO:0000313" key="5">
    <source>
        <dbReference type="Proteomes" id="UP000292686"/>
    </source>
</evidence>
<proteinExistence type="inferred from homology"/>
<reference evidence="3 6" key="2">
    <citation type="submission" date="2020-07" db="EMBL/GenBank/DDBJ databases">
        <title>Sequencing the genomes of 1000 actinobacteria strains.</title>
        <authorList>
            <person name="Klenk H.-P."/>
        </authorList>
    </citation>
    <scope>NUCLEOTIDE SEQUENCE [LARGE SCALE GENOMIC DNA]</scope>
    <source>
        <strain evidence="3 6">DSM 23870</strain>
    </source>
</reference>
<dbReference type="RefSeq" id="WP_129172568.1">
    <property type="nucleotide sequence ID" value="NZ_JACCBI010000001.1"/>
</dbReference>
<evidence type="ECO:0000313" key="4">
    <source>
        <dbReference type="EMBL" id="RXZ88303.1"/>
    </source>
</evidence>
<dbReference type="AlphaFoldDB" id="A0A4Q2MCS3"/>
<comment type="caution">
    <text evidence="4">The sequence shown here is derived from an EMBL/GenBank/DDBJ whole genome shotgun (WGS) entry which is preliminary data.</text>
</comment>
<dbReference type="Gene3D" id="3.20.20.140">
    <property type="entry name" value="Metal-dependent hydrolases"/>
    <property type="match status" value="1"/>
</dbReference>
<dbReference type="EMBL" id="SDPM01000001">
    <property type="protein sequence ID" value="RXZ88303.1"/>
    <property type="molecule type" value="Genomic_DNA"/>
</dbReference>
<evidence type="ECO:0000313" key="6">
    <source>
        <dbReference type="Proteomes" id="UP000581087"/>
    </source>
</evidence>
<evidence type="ECO:0000313" key="3">
    <source>
        <dbReference type="EMBL" id="NYD67473.1"/>
    </source>
</evidence>
<dbReference type="InterPro" id="IPR052350">
    <property type="entry name" value="Metallo-dep_Lactonases"/>
</dbReference>
<dbReference type="InterPro" id="IPR006680">
    <property type="entry name" value="Amidohydro-rel"/>
</dbReference>
<accession>A0A4Q2MCS3</accession>
<dbReference type="GO" id="GO:0016787">
    <property type="term" value="F:hydrolase activity"/>
    <property type="evidence" value="ECO:0007669"/>
    <property type="project" value="UniProtKB-KW"/>
</dbReference>
<dbReference type="Proteomes" id="UP000581087">
    <property type="component" value="Unassembled WGS sequence"/>
</dbReference>
<keyword evidence="5" id="KW-1185">Reference proteome</keyword>
<dbReference type="PANTHER" id="PTHR43569:SF2">
    <property type="entry name" value="AMIDOHYDROLASE-RELATED DOMAIN-CONTAINING PROTEIN"/>
    <property type="match status" value="1"/>
</dbReference>
<sequence length="287" mass="30783">MTLIDAHVHVWDRAVLRYPWLDDEPELGVPRLPVDLAAGATRATGFVFVQADCVPEQGLAEARWVAGLDWPALRGIVAFAALERGADVAGDLDALADVPGVVGVRRLLQGEPVAAFDSAEWDAGLRLVSQRDLVFDACVRNPQLDALVRLARRHPDLSIVLDHAGKPPLADGAQSDAGRRWRANLDALAVLPNVSVKLSGLPAEAPQAFEAHEYSPWIDAVLTAFGPSRTMFGSDWPVSAVGAAGLTSDEWAAVALDPLSPGERDDIAFRTAQRVYRLSDAARNPTP</sequence>
<organism evidence="4 5">
    <name type="scientific">Agromyces atrinae</name>
    <dbReference type="NCBI Taxonomy" id="592376"/>
    <lineage>
        <taxon>Bacteria</taxon>
        <taxon>Bacillati</taxon>
        <taxon>Actinomycetota</taxon>
        <taxon>Actinomycetes</taxon>
        <taxon>Micrococcales</taxon>
        <taxon>Microbacteriaceae</taxon>
        <taxon>Agromyces</taxon>
    </lineage>
</organism>